<reference evidence="2" key="2">
    <citation type="journal article" date="2015" name="Fish Shellfish Immunol.">
        <title>Early steps in the European eel (Anguilla anguilla)-Vibrio vulnificus interaction in the gills: Role of the RtxA13 toxin.</title>
        <authorList>
            <person name="Callol A."/>
            <person name="Pajuelo D."/>
            <person name="Ebbesson L."/>
            <person name="Teles M."/>
            <person name="MacKenzie S."/>
            <person name="Amaro C."/>
        </authorList>
    </citation>
    <scope>NUCLEOTIDE SEQUENCE</scope>
</reference>
<reference evidence="2" key="1">
    <citation type="submission" date="2014-11" db="EMBL/GenBank/DDBJ databases">
        <authorList>
            <person name="Amaro Gonzalez C."/>
        </authorList>
    </citation>
    <scope>NUCLEOTIDE SEQUENCE</scope>
</reference>
<evidence type="ECO:0008006" key="3">
    <source>
        <dbReference type="Google" id="ProtNLM"/>
    </source>
</evidence>
<keyword evidence="1" id="KW-0732">Signal</keyword>
<feature type="signal peptide" evidence="1">
    <location>
        <begin position="1"/>
        <end position="26"/>
    </location>
</feature>
<evidence type="ECO:0000313" key="2">
    <source>
        <dbReference type="EMBL" id="JAH02996.1"/>
    </source>
</evidence>
<dbReference type="PROSITE" id="PS51257">
    <property type="entry name" value="PROKAR_LIPOPROTEIN"/>
    <property type="match status" value="1"/>
</dbReference>
<accession>A0A0E9PEE7</accession>
<proteinExistence type="predicted"/>
<dbReference type="EMBL" id="GBXM01105581">
    <property type="protein sequence ID" value="JAH02996.1"/>
    <property type="molecule type" value="Transcribed_RNA"/>
</dbReference>
<sequence>MPQQPSKNLIYYFLFLFLFGLGWVSGSSCCQYEEFKCQSRTLCRYVHFV</sequence>
<protein>
    <recommendedName>
        <fullName evidence="3">C3H1-type domain-containing protein</fullName>
    </recommendedName>
</protein>
<feature type="chain" id="PRO_5002431260" description="C3H1-type domain-containing protein" evidence="1">
    <location>
        <begin position="27"/>
        <end position="49"/>
    </location>
</feature>
<name>A0A0E9PEE7_ANGAN</name>
<evidence type="ECO:0000256" key="1">
    <source>
        <dbReference type="SAM" id="SignalP"/>
    </source>
</evidence>
<dbReference type="AlphaFoldDB" id="A0A0E9PEE7"/>
<organism evidence="2">
    <name type="scientific">Anguilla anguilla</name>
    <name type="common">European freshwater eel</name>
    <name type="synonym">Muraena anguilla</name>
    <dbReference type="NCBI Taxonomy" id="7936"/>
    <lineage>
        <taxon>Eukaryota</taxon>
        <taxon>Metazoa</taxon>
        <taxon>Chordata</taxon>
        <taxon>Craniata</taxon>
        <taxon>Vertebrata</taxon>
        <taxon>Euteleostomi</taxon>
        <taxon>Actinopterygii</taxon>
        <taxon>Neopterygii</taxon>
        <taxon>Teleostei</taxon>
        <taxon>Anguilliformes</taxon>
        <taxon>Anguillidae</taxon>
        <taxon>Anguilla</taxon>
    </lineage>
</organism>